<dbReference type="Proteomes" id="UP000030624">
    <property type="component" value="Chromosome"/>
</dbReference>
<dbReference type="FunFam" id="3.40.640.10:FF:000033">
    <property type="entry name" value="Aspartate aminotransferase"/>
    <property type="match status" value="1"/>
</dbReference>
<dbReference type="CDD" id="cd00609">
    <property type="entry name" value="AAT_like"/>
    <property type="match status" value="1"/>
</dbReference>
<dbReference type="RefSeq" id="WP_048092317.1">
    <property type="nucleotide sequence ID" value="NZ_CP009552.1"/>
</dbReference>
<evidence type="ECO:0000256" key="5">
    <source>
        <dbReference type="ARBA" id="ARBA00022679"/>
    </source>
</evidence>
<keyword evidence="6" id="KW-0663">Pyridoxal phosphate</keyword>
<evidence type="ECO:0000256" key="6">
    <source>
        <dbReference type="ARBA" id="ARBA00022898"/>
    </source>
</evidence>
<dbReference type="Gene3D" id="3.40.640.10">
    <property type="entry name" value="Type I PLP-dependent aspartate aminotransferase-like (Major domain)"/>
    <property type="match status" value="1"/>
</dbReference>
<comment type="subunit">
    <text evidence="3">Homodimer.</text>
</comment>
<dbReference type="AlphaFoldDB" id="A0A0A7GHT4"/>
<keyword evidence="5 8" id="KW-0808">Transferase</keyword>
<evidence type="ECO:0000256" key="3">
    <source>
        <dbReference type="ARBA" id="ARBA00011738"/>
    </source>
</evidence>
<comment type="cofactor">
    <cofactor evidence="1">
        <name>pyridoxal 5'-phosphate</name>
        <dbReference type="ChEBI" id="CHEBI:597326"/>
    </cofactor>
</comment>
<dbReference type="GO" id="GO:0006520">
    <property type="term" value="P:amino acid metabolic process"/>
    <property type="evidence" value="ECO:0007669"/>
    <property type="project" value="InterPro"/>
</dbReference>
<dbReference type="InterPro" id="IPR015424">
    <property type="entry name" value="PyrdxlP-dep_Trfase"/>
</dbReference>
<proteinExistence type="inferred from homology"/>
<dbReference type="Gene3D" id="3.90.1150.10">
    <property type="entry name" value="Aspartate Aminotransferase, domain 1"/>
    <property type="match status" value="1"/>
</dbReference>
<dbReference type="InterPro" id="IPR015421">
    <property type="entry name" value="PyrdxlP-dep_Trfase_major"/>
</dbReference>
<dbReference type="InterPro" id="IPR015422">
    <property type="entry name" value="PyrdxlP-dep_Trfase_small"/>
</dbReference>
<dbReference type="InterPro" id="IPR004839">
    <property type="entry name" value="Aminotransferase_I/II_large"/>
</dbReference>
<dbReference type="STRING" id="565033.GACE_1453"/>
<accession>A0A0A7GHT4</accession>
<sequence length="377" mass="42129">MSRADLIKPSATMAISDKAKELRKQGKPVIDMGVGEPDFTTPGHIIEAACRALKEGKTKYAPVQGIPELREAIAEKMRKENGIDVRENSVIVTAGAKYAIYLAMQALVEQGDEVILLEPAWVSYEASVLLAGGKPVFIKHDHDFRDASIEDRITEKTKMIVVNSPNNPTGVVYSKEFLKKIADLANDHDLFVISDEVYEKIIFEGRHYSIASFDGMHDRTVTINALSKTYSMTGWRIGYAVASEDIIAKMRKIQSHSTSSPTTFAQYAAVAALKGDQKCVEDMVAEFGKRRDVLLKGLKKLGYRFAPPDGAFYVFMDTGINGEEFSKRFLEEYYVAVTPGTGFGKSYPTWVRVSYATSRENIRDMLVRLEEFRNAYN</sequence>
<evidence type="ECO:0000256" key="4">
    <source>
        <dbReference type="ARBA" id="ARBA00022576"/>
    </source>
</evidence>
<gene>
    <name evidence="8" type="ORF">GACE_1453</name>
</gene>
<dbReference type="InterPro" id="IPR050596">
    <property type="entry name" value="AspAT/PAT-like"/>
</dbReference>
<evidence type="ECO:0000259" key="7">
    <source>
        <dbReference type="Pfam" id="PF00155"/>
    </source>
</evidence>
<protein>
    <submittedName>
        <fullName evidence="8">Aspartate aminotransferase</fullName>
    </submittedName>
</protein>
<dbReference type="KEGG" id="gac:GACE_1453"/>
<organism evidence="8 9">
    <name type="scientific">Geoglobus acetivorans</name>
    <dbReference type="NCBI Taxonomy" id="565033"/>
    <lineage>
        <taxon>Archaea</taxon>
        <taxon>Methanobacteriati</taxon>
        <taxon>Methanobacteriota</taxon>
        <taxon>Archaeoglobi</taxon>
        <taxon>Archaeoglobales</taxon>
        <taxon>Archaeoglobaceae</taxon>
        <taxon>Geoglobus</taxon>
    </lineage>
</organism>
<dbReference type="Pfam" id="PF00155">
    <property type="entry name" value="Aminotran_1_2"/>
    <property type="match status" value="1"/>
</dbReference>
<feature type="domain" description="Aminotransferase class I/classII large" evidence="7">
    <location>
        <begin position="28"/>
        <end position="368"/>
    </location>
</feature>
<dbReference type="eggNOG" id="arCOG01130">
    <property type="taxonomic scope" value="Archaea"/>
</dbReference>
<dbReference type="GO" id="GO:0030170">
    <property type="term" value="F:pyridoxal phosphate binding"/>
    <property type="evidence" value="ECO:0007669"/>
    <property type="project" value="InterPro"/>
</dbReference>
<comment type="similarity">
    <text evidence="2">Belongs to the class-I pyridoxal-phosphate-dependent aminotransferase family.</text>
</comment>
<evidence type="ECO:0000313" key="9">
    <source>
        <dbReference type="Proteomes" id="UP000030624"/>
    </source>
</evidence>
<dbReference type="PANTHER" id="PTHR46383:SF1">
    <property type="entry name" value="ASPARTATE AMINOTRANSFERASE"/>
    <property type="match status" value="1"/>
</dbReference>
<dbReference type="PANTHER" id="PTHR46383">
    <property type="entry name" value="ASPARTATE AMINOTRANSFERASE"/>
    <property type="match status" value="1"/>
</dbReference>
<name>A0A0A7GHT4_GEOAI</name>
<dbReference type="EMBL" id="CP009552">
    <property type="protein sequence ID" value="AIY90491.1"/>
    <property type="molecule type" value="Genomic_DNA"/>
</dbReference>
<dbReference type="GO" id="GO:0008483">
    <property type="term" value="F:transaminase activity"/>
    <property type="evidence" value="ECO:0007669"/>
    <property type="project" value="UniProtKB-KW"/>
</dbReference>
<reference evidence="8 9" key="1">
    <citation type="journal article" date="2015" name="Appl. Environ. Microbiol.">
        <title>The Geoglobus acetivorans genome: Fe(III) reduction, acetate utilization, autotrophic growth, and degradation of aromatic compounds in a hyperthermophilic archaeon.</title>
        <authorList>
            <person name="Mardanov A.V."/>
            <person name="Slododkina G.B."/>
            <person name="Slobodkin A.I."/>
            <person name="Beletsky A.V."/>
            <person name="Gavrilov S.N."/>
            <person name="Kublanov I.V."/>
            <person name="Bonch-Osmolovskaya E.A."/>
            <person name="Skryabin K.G."/>
            <person name="Ravin N.V."/>
        </authorList>
    </citation>
    <scope>NUCLEOTIDE SEQUENCE [LARGE SCALE GENOMIC DNA]</scope>
    <source>
        <strain evidence="8 9">SBH6</strain>
    </source>
</reference>
<dbReference type="HOGENOM" id="CLU_017584_4_3_2"/>
<evidence type="ECO:0000313" key="8">
    <source>
        <dbReference type="EMBL" id="AIY90491.1"/>
    </source>
</evidence>
<evidence type="ECO:0000256" key="1">
    <source>
        <dbReference type="ARBA" id="ARBA00001933"/>
    </source>
</evidence>
<keyword evidence="4 8" id="KW-0032">Aminotransferase</keyword>
<dbReference type="SUPFAM" id="SSF53383">
    <property type="entry name" value="PLP-dependent transferases"/>
    <property type="match status" value="1"/>
</dbReference>
<dbReference type="GeneID" id="24798034"/>
<evidence type="ECO:0000256" key="2">
    <source>
        <dbReference type="ARBA" id="ARBA00007441"/>
    </source>
</evidence>